<dbReference type="EMBL" id="BPLQ01007975">
    <property type="protein sequence ID" value="GIY33678.1"/>
    <property type="molecule type" value="Genomic_DNA"/>
</dbReference>
<name>A0AAV4SPZ1_9ARAC</name>
<gene>
    <name evidence="2" type="ORF">CDAR_117281</name>
</gene>
<dbReference type="AlphaFoldDB" id="A0AAV4SPZ1"/>
<reference evidence="2 3" key="1">
    <citation type="submission" date="2021-06" db="EMBL/GenBank/DDBJ databases">
        <title>Caerostris darwini draft genome.</title>
        <authorList>
            <person name="Kono N."/>
            <person name="Arakawa K."/>
        </authorList>
    </citation>
    <scope>NUCLEOTIDE SEQUENCE [LARGE SCALE GENOMIC DNA]</scope>
</reference>
<evidence type="ECO:0000313" key="2">
    <source>
        <dbReference type="EMBL" id="GIY33678.1"/>
    </source>
</evidence>
<dbReference type="Proteomes" id="UP001054837">
    <property type="component" value="Unassembled WGS sequence"/>
</dbReference>
<organism evidence="2 3">
    <name type="scientific">Caerostris darwini</name>
    <dbReference type="NCBI Taxonomy" id="1538125"/>
    <lineage>
        <taxon>Eukaryota</taxon>
        <taxon>Metazoa</taxon>
        <taxon>Ecdysozoa</taxon>
        <taxon>Arthropoda</taxon>
        <taxon>Chelicerata</taxon>
        <taxon>Arachnida</taxon>
        <taxon>Araneae</taxon>
        <taxon>Araneomorphae</taxon>
        <taxon>Entelegynae</taxon>
        <taxon>Araneoidea</taxon>
        <taxon>Araneidae</taxon>
        <taxon>Caerostris</taxon>
    </lineage>
</organism>
<evidence type="ECO:0000313" key="3">
    <source>
        <dbReference type="Proteomes" id="UP001054837"/>
    </source>
</evidence>
<proteinExistence type="predicted"/>
<comment type="caution">
    <text evidence="2">The sequence shown here is derived from an EMBL/GenBank/DDBJ whole genome shotgun (WGS) entry which is preliminary data.</text>
</comment>
<feature type="compositionally biased region" description="Polar residues" evidence="1">
    <location>
        <begin position="51"/>
        <end position="61"/>
    </location>
</feature>
<evidence type="ECO:0000256" key="1">
    <source>
        <dbReference type="SAM" id="MobiDB-lite"/>
    </source>
</evidence>
<sequence length="75" mass="8334">MTASHHQTLIDWSCIGGACGPNDQPLVFPLNSQRCFYLKGETKLQGPGEENTGQHNWSGTLRQPDPAAWHEQCNK</sequence>
<feature type="region of interest" description="Disordered" evidence="1">
    <location>
        <begin position="43"/>
        <end position="75"/>
    </location>
</feature>
<keyword evidence="3" id="KW-1185">Reference proteome</keyword>
<protein>
    <submittedName>
        <fullName evidence="2">Uncharacterized protein</fullName>
    </submittedName>
</protein>
<accession>A0AAV4SPZ1</accession>